<protein>
    <submittedName>
        <fullName evidence="3">Uncharacterized protein</fullName>
    </submittedName>
</protein>
<evidence type="ECO:0000256" key="1">
    <source>
        <dbReference type="SAM" id="Coils"/>
    </source>
</evidence>
<feature type="region of interest" description="Disordered" evidence="2">
    <location>
        <begin position="140"/>
        <end position="161"/>
    </location>
</feature>
<sequence length="226" mass="25838">MLRTIEIIKEQIKAIQSESHESRKSEVQELRELVEFINYDREILLSENQRLTKINEENPWKAKYMSLQDELKKEKNKTTELVRRVEELEDILYSSNLNRSCIEIGSFTDRPKKHNQSVSKDSERIIVSSVKAGNIKKVSTFSNKSPLKPPKGGDRSPIIPNKNMNKATVEIKNNLAKAIDEAHKTLFVTFSQGKNRSISPCLSSKSSRYSTPPNSMFVNLSLLSNN</sequence>
<evidence type="ECO:0000256" key="2">
    <source>
        <dbReference type="SAM" id="MobiDB-lite"/>
    </source>
</evidence>
<dbReference type="Proteomes" id="UP000187209">
    <property type="component" value="Unassembled WGS sequence"/>
</dbReference>
<gene>
    <name evidence="3" type="ORF">SteCoe_29866</name>
</gene>
<keyword evidence="4" id="KW-1185">Reference proteome</keyword>
<dbReference type="AlphaFoldDB" id="A0A1R2B4W7"/>
<keyword evidence="1" id="KW-0175">Coiled coil</keyword>
<proteinExistence type="predicted"/>
<reference evidence="3 4" key="1">
    <citation type="submission" date="2016-11" db="EMBL/GenBank/DDBJ databases">
        <title>The macronuclear genome of Stentor coeruleus: a giant cell with tiny introns.</title>
        <authorList>
            <person name="Slabodnick M."/>
            <person name="Ruby J.G."/>
            <person name="Reiff S.B."/>
            <person name="Swart E.C."/>
            <person name="Gosai S."/>
            <person name="Prabakaran S."/>
            <person name="Witkowska E."/>
            <person name="Larue G.E."/>
            <person name="Fisher S."/>
            <person name="Freeman R.M."/>
            <person name="Gunawardena J."/>
            <person name="Chu W."/>
            <person name="Stover N.A."/>
            <person name="Gregory B.D."/>
            <person name="Nowacki M."/>
            <person name="Derisi J."/>
            <person name="Roy S.W."/>
            <person name="Marshall W.F."/>
            <person name="Sood P."/>
        </authorList>
    </citation>
    <scope>NUCLEOTIDE SEQUENCE [LARGE SCALE GENOMIC DNA]</scope>
    <source>
        <strain evidence="3">WM001</strain>
    </source>
</reference>
<dbReference type="EMBL" id="MPUH01000953">
    <property type="protein sequence ID" value="OMJ71831.1"/>
    <property type="molecule type" value="Genomic_DNA"/>
</dbReference>
<comment type="caution">
    <text evidence="3">The sequence shown here is derived from an EMBL/GenBank/DDBJ whole genome shotgun (WGS) entry which is preliminary data.</text>
</comment>
<organism evidence="3 4">
    <name type="scientific">Stentor coeruleus</name>
    <dbReference type="NCBI Taxonomy" id="5963"/>
    <lineage>
        <taxon>Eukaryota</taxon>
        <taxon>Sar</taxon>
        <taxon>Alveolata</taxon>
        <taxon>Ciliophora</taxon>
        <taxon>Postciliodesmatophora</taxon>
        <taxon>Heterotrichea</taxon>
        <taxon>Heterotrichida</taxon>
        <taxon>Stentoridae</taxon>
        <taxon>Stentor</taxon>
    </lineage>
</organism>
<evidence type="ECO:0000313" key="4">
    <source>
        <dbReference type="Proteomes" id="UP000187209"/>
    </source>
</evidence>
<evidence type="ECO:0000313" key="3">
    <source>
        <dbReference type="EMBL" id="OMJ71831.1"/>
    </source>
</evidence>
<feature type="coiled-coil region" evidence="1">
    <location>
        <begin position="64"/>
        <end position="91"/>
    </location>
</feature>
<name>A0A1R2B4W7_9CILI</name>
<accession>A0A1R2B4W7</accession>